<proteinExistence type="predicted"/>
<feature type="region of interest" description="Disordered" evidence="1">
    <location>
        <begin position="1"/>
        <end position="24"/>
    </location>
</feature>
<name>A0A9P4HYJ4_9PEZI</name>
<accession>A0A9P4HYJ4</accession>
<protein>
    <submittedName>
        <fullName evidence="3">Uncharacterized protein</fullName>
    </submittedName>
</protein>
<keyword evidence="2" id="KW-0472">Membrane</keyword>
<keyword evidence="4" id="KW-1185">Reference proteome</keyword>
<feature type="transmembrane region" description="Helical" evidence="2">
    <location>
        <begin position="135"/>
        <end position="158"/>
    </location>
</feature>
<dbReference type="Proteomes" id="UP000799776">
    <property type="component" value="Unassembled WGS sequence"/>
</dbReference>
<dbReference type="EMBL" id="ML978713">
    <property type="protein sequence ID" value="KAF2089902.1"/>
    <property type="molecule type" value="Genomic_DNA"/>
</dbReference>
<keyword evidence="2" id="KW-1133">Transmembrane helix</keyword>
<comment type="caution">
    <text evidence="3">The sequence shown here is derived from an EMBL/GenBank/DDBJ whole genome shotgun (WGS) entry which is preliminary data.</text>
</comment>
<evidence type="ECO:0000256" key="1">
    <source>
        <dbReference type="SAM" id="MobiDB-lite"/>
    </source>
</evidence>
<organism evidence="3 4">
    <name type="scientific">Saccharata proteae CBS 121410</name>
    <dbReference type="NCBI Taxonomy" id="1314787"/>
    <lineage>
        <taxon>Eukaryota</taxon>
        <taxon>Fungi</taxon>
        <taxon>Dikarya</taxon>
        <taxon>Ascomycota</taxon>
        <taxon>Pezizomycotina</taxon>
        <taxon>Dothideomycetes</taxon>
        <taxon>Dothideomycetes incertae sedis</taxon>
        <taxon>Botryosphaeriales</taxon>
        <taxon>Saccharataceae</taxon>
        <taxon>Saccharata</taxon>
    </lineage>
</organism>
<reference evidence="3" key="1">
    <citation type="journal article" date="2020" name="Stud. Mycol.">
        <title>101 Dothideomycetes genomes: a test case for predicting lifestyles and emergence of pathogens.</title>
        <authorList>
            <person name="Haridas S."/>
            <person name="Albert R."/>
            <person name="Binder M."/>
            <person name="Bloem J."/>
            <person name="Labutti K."/>
            <person name="Salamov A."/>
            <person name="Andreopoulos B."/>
            <person name="Baker S."/>
            <person name="Barry K."/>
            <person name="Bills G."/>
            <person name="Bluhm B."/>
            <person name="Cannon C."/>
            <person name="Castanera R."/>
            <person name="Culley D."/>
            <person name="Daum C."/>
            <person name="Ezra D."/>
            <person name="Gonzalez J."/>
            <person name="Henrissat B."/>
            <person name="Kuo A."/>
            <person name="Liang C."/>
            <person name="Lipzen A."/>
            <person name="Lutzoni F."/>
            <person name="Magnuson J."/>
            <person name="Mondo S."/>
            <person name="Nolan M."/>
            <person name="Ohm R."/>
            <person name="Pangilinan J."/>
            <person name="Park H.-J."/>
            <person name="Ramirez L."/>
            <person name="Alfaro M."/>
            <person name="Sun H."/>
            <person name="Tritt A."/>
            <person name="Yoshinaga Y."/>
            <person name="Zwiers L.-H."/>
            <person name="Turgeon B."/>
            <person name="Goodwin S."/>
            <person name="Spatafora J."/>
            <person name="Crous P."/>
            <person name="Grigoriev I."/>
        </authorList>
    </citation>
    <scope>NUCLEOTIDE SEQUENCE</scope>
    <source>
        <strain evidence="3">CBS 121410</strain>
    </source>
</reference>
<evidence type="ECO:0000313" key="4">
    <source>
        <dbReference type="Proteomes" id="UP000799776"/>
    </source>
</evidence>
<evidence type="ECO:0000313" key="3">
    <source>
        <dbReference type="EMBL" id="KAF2089902.1"/>
    </source>
</evidence>
<evidence type="ECO:0000256" key="2">
    <source>
        <dbReference type="SAM" id="Phobius"/>
    </source>
</evidence>
<sequence length="280" mass="33402">MDNLELPINGGHDGTERRATDNSGHDERLLVKKLNNRLRTFLRDLFLGAHDLTSWFLELIMLPFPEGLGVIALLFLQFSSRSWTSWQTFTYYMDLMAYLPLDHSPSHILKLTGITIADRFVRIYVRYLGISASQLSWMQCLTCILPAAVITIIVAPIWPRLFGHHRICGVLLWDYGVFCSRAWDAVHDCWEELQYWNRDARVRYWCIRYGKEQQWEPRTWAIRKLHINLQRKHEVDRIQKRKHEWLRREARFQELLRMPMEVFEEVGFMIGLAVLNRNNW</sequence>
<feature type="transmembrane region" description="Helical" evidence="2">
    <location>
        <begin position="55"/>
        <end position="76"/>
    </location>
</feature>
<keyword evidence="2" id="KW-0812">Transmembrane</keyword>
<gene>
    <name evidence="3" type="ORF">K490DRAFT_54334</name>
</gene>
<dbReference type="AlphaFoldDB" id="A0A9P4HYJ4"/>
<feature type="compositionally biased region" description="Basic and acidic residues" evidence="1">
    <location>
        <begin position="13"/>
        <end position="24"/>
    </location>
</feature>